<organism evidence="2">
    <name type="scientific">Culex pipiens</name>
    <name type="common">House mosquito</name>
    <dbReference type="NCBI Taxonomy" id="7175"/>
    <lineage>
        <taxon>Eukaryota</taxon>
        <taxon>Metazoa</taxon>
        <taxon>Ecdysozoa</taxon>
        <taxon>Arthropoda</taxon>
        <taxon>Hexapoda</taxon>
        <taxon>Insecta</taxon>
        <taxon>Pterygota</taxon>
        <taxon>Neoptera</taxon>
        <taxon>Endopterygota</taxon>
        <taxon>Diptera</taxon>
        <taxon>Nematocera</taxon>
        <taxon>Culicoidea</taxon>
        <taxon>Culicidae</taxon>
        <taxon>Culicinae</taxon>
        <taxon>Culicini</taxon>
        <taxon>Culex</taxon>
        <taxon>Culex</taxon>
    </lineage>
</organism>
<dbReference type="AlphaFoldDB" id="A0A8D8B2X5"/>
<proteinExistence type="predicted"/>
<evidence type="ECO:0000313" key="2">
    <source>
        <dbReference type="EMBL" id="CAG6466210.1"/>
    </source>
</evidence>
<keyword evidence="1" id="KW-1133">Transmembrane helix</keyword>
<evidence type="ECO:0000256" key="1">
    <source>
        <dbReference type="SAM" id="Phobius"/>
    </source>
</evidence>
<protein>
    <submittedName>
        <fullName evidence="2">(northern house mosquito) hypothetical protein</fullName>
    </submittedName>
</protein>
<reference evidence="2" key="1">
    <citation type="submission" date="2021-05" db="EMBL/GenBank/DDBJ databases">
        <authorList>
            <person name="Alioto T."/>
            <person name="Alioto T."/>
            <person name="Gomez Garrido J."/>
        </authorList>
    </citation>
    <scope>NUCLEOTIDE SEQUENCE</scope>
</reference>
<dbReference type="EMBL" id="HBUE01055275">
    <property type="protein sequence ID" value="CAG6466210.1"/>
    <property type="molecule type" value="Transcribed_RNA"/>
</dbReference>
<feature type="transmembrane region" description="Helical" evidence="1">
    <location>
        <begin position="98"/>
        <end position="118"/>
    </location>
</feature>
<keyword evidence="1" id="KW-0472">Membrane</keyword>
<accession>A0A8D8B2X5</accession>
<sequence length="125" mass="14358">MVPYAHQRSNDVERRQYHRNDLKLGHIASGQENGVVVLRKVLAALAGDLRPNQQLVVQSKKYCGCRVEANVPRVLDGLGMFLHPNATPPEDQLKLHELILKLSFLFLIFLFFILKLMIEKHTIFQ</sequence>
<name>A0A8D8B2X5_CULPI</name>
<keyword evidence="1" id="KW-0812">Transmembrane</keyword>